<dbReference type="GO" id="GO:0004803">
    <property type="term" value="F:transposase activity"/>
    <property type="evidence" value="ECO:0007669"/>
    <property type="project" value="InterPro"/>
</dbReference>
<dbReference type="PANTHER" id="PTHR34322:SF2">
    <property type="entry name" value="TRANSPOSASE IS200-LIKE DOMAIN-CONTAINING PROTEIN"/>
    <property type="match status" value="1"/>
</dbReference>
<dbReference type="Gene3D" id="3.30.70.1290">
    <property type="entry name" value="Transposase IS200-like"/>
    <property type="match status" value="1"/>
</dbReference>
<dbReference type="PANTHER" id="PTHR34322">
    <property type="entry name" value="TRANSPOSASE, Y1_TNP DOMAIN-CONTAINING"/>
    <property type="match status" value="1"/>
</dbReference>
<evidence type="ECO:0000313" key="1">
    <source>
        <dbReference type="EMBL" id="SQH77238.1"/>
    </source>
</evidence>
<dbReference type="KEGG" id="sbk:SHEWBE_3275"/>
<name>A0A330M526_9GAMM</name>
<gene>
    <name evidence="1" type="ORF">SHEWBE_3275</name>
</gene>
<dbReference type="Proteomes" id="UP000250123">
    <property type="component" value="Chromosome SHEWBE"/>
</dbReference>
<evidence type="ECO:0000313" key="2">
    <source>
        <dbReference type="Proteomes" id="UP000250123"/>
    </source>
</evidence>
<accession>A0A330M526</accession>
<dbReference type="GO" id="GO:0006313">
    <property type="term" value="P:DNA transposition"/>
    <property type="evidence" value="ECO:0007669"/>
    <property type="project" value="InterPro"/>
</dbReference>
<organism evidence="1 2">
    <name type="scientific">Shewanella benthica</name>
    <dbReference type="NCBI Taxonomy" id="43661"/>
    <lineage>
        <taxon>Bacteria</taxon>
        <taxon>Pseudomonadati</taxon>
        <taxon>Pseudomonadota</taxon>
        <taxon>Gammaproteobacteria</taxon>
        <taxon>Alteromonadales</taxon>
        <taxon>Shewanellaceae</taxon>
        <taxon>Shewanella</taxon>
    </lineage>
</organism>
<dbReference type="AlphaFoldDB" id="A0A330M526"/>
<protein>
    <recommendedName>
        <fullName evidence="3">Transposase</fullName>
    </recommendedName>
</protein>
<sequence>MGHIWTLPVSQDIALLACMMYVDLNPIRAGITNTLQASDYTSIQQRIAELSTSDKTLNQMMINQHQP</sequence>
<reference evidence="2" key="1">
    <citation type="submission" date="2018-06" db="EMBL/GenBank/DDBJ databases">
        <authorList>
            <person name="Cea G.-C."/>
            <person name="William W."/>
        </authorList>
    </citation>
    <scope>NUCLEOTIDE SEQUENCE [LARGE SCALE GENOMIC DNA]</scope>
    <source>
        <strain evidence="2">DB21MT-2</strain>
    </source>
</reference>
<proteinExistence type="predicted"/>
<dbReference type="InterPro" id="IPR036515">
    <property type="entry name" value="Transposase_17_sf"/>
</dbReference>
<evidence type="ECO:0008006" key="3">
    <source>
        <dbReference type="Google" id="ProtNLM"/>
    </source>
</evidence>
<dbReference type="EMBL" id="LS483452">
    <property type="protein sequence ID" value="SQH77238.1"/>
    <property type="molecule type" value="Genomic_DNA"/>
</dbReference>
<dbReference type="GO" id="GO:0003677">
    <property type="term" value="F:DNA binding"/>
    <property type="evidence" value="ECO:0007669"/>
    <property type="project" value="InterPro"/>
</dbReference>